<reference evidence="2" key="2">
    <citation type="submission" date="2020-07" db="EMBL/GenBank/DDBJ databases">
        <authorList>
            <person name="Lood C."/>
            <person name="Girard L."/>
        </authorList>
    </citation>
    <scope>NUCLEOTIDE SEQUENCE</scope>
    <source>
        <strain evidence="2">SWRI153</strain>
    </source>
</reference>
<dbReference type="EMBL" id="JABWQP010000008">
    <property type="protein sequence ID" value="MBC3343182.1"/>
    <property type="molecule type" value="Genomic_DNA"/>
</dbReference>
<sequence length="166" mass="18786">MQRPPPWELTEPVHTKGIAPDHIIPARPSINSYRYNGTFSTTRNSARYQPILQSHIGTLEREFQASTANIPQTIETQLAATRQEESTHPLPPAAAILREIGIRNKLIQRLGGELQHQTSLSHSFYGSDPTNKSKDDPTLLHTPEALSAALEQEERNYQKLLKEMWQ</sequence>
<proteinExistence type="predicted"/>
<evidence type="ECO:0000313" key="3">
    <source>
        <dbReference type="EMBL" id="MBV4487362.1"/>
    </source>
</evidence>
<evidence type="ECO:0000256" key="1">
    <source>
        <dbReference type="SAM" id="MobiDB-lite"/>
    </source>
</evidence>
<dbReference type="Proteomes" id="UP000648816">
    <property type="component" value="Unassembled WGS sequence"/>
</dbReference>
<feature type="compositionally biased region" description="Polar residues" evidence="1">
    <location>
        <begin position="120"/>
        <end position="130"/>
    </location>
</feature>
<name>A0A923F6S3_9PSED</name>
<protein>
    <submittedName>
        <fullName evidence="2">Uncharacterized protein</fullName>
    </submittedName>
</protein>
<comment type="caution">
    <text evidence="2">The sequence shown here is derived from an EMBL/GenBank/DDBJ whole genome shotgun (WGS) entry which is preliminary data.</text>
</comment>
<keyword evidence="4" id="KW-1185">Reference proteome</keyword>
<organism evidence="2">
    <name type="scientific">Pseudomonas khorasanensis</name>
    <dbReference type="NCBI Taxonomy" id="2745508"/>
    <lineage>
        <taxon>Bacteria</taxon>
        <taxon>Pseudomonadati</taxon>
        <taxon>Pseudomonadota</taxon>
        <taxon>Gammaproteobacteria</taxon>
        <taxon>Pseudomonadales</taxon>
        <taxon>Pseudomonadaceae</taxon>
        <taxon>Pseudomonas</taxon>
    </lineage>
</organism>
<reference evidence="2 4" key="1">
    <citation type="journal article" date="2020" name="Microorganisms">
        <title>Reliable Identification of Environmental Pseudomonas Isolates Using the rpoD Gene.</title>
        <authorList>
            <consortium name="The Broad Institute Genome Sequencing Platform"/>
            <person name="Girard L."/>
            <person name="Lood C."/>
            <person name="Rokni-Zadeh H."/>
            <person name="van Noort V."/>
            <person name="Lavigne R."/>
            <person name="De Mot R."/>
        </authorList>
    </citation>
    <scope>NUCLEOTIDE SEQUENCE</scope>
    <source>
        <strain evidence="2 4">SWRI153</strain>
    </source>
</reference>
<reference evidence="3" key="3">
    <citation type="submission" date="2021-06" db="EMBL/GenBank/DDBJ databases">
        <title>Updating the genus Pseudomonas: Description of 43 new species and partition of the Pseudomonas putida group.</title>
        <authorList>
            <person name="Girard L."/>
            <person name="Lood C."/>
            <person name="Vandamme P."/>
            <person name="Rokni-Zadeh H."/>
            <person name="Van Noort V."/>
            <person name="Hofte M."/>
            <person name="Lavigne R."/>
            <person name="De Mot R."/>
        </authorList>
    </citation>
    <scope>NUCLEOTIDE SEQUENCE</scope>
    <source>
        <strain evidence="3">SWRI153</strain>
    </source>
</reference>
<dbReference type="EMBL" id="JABWQP020000008">
    <property type="protein sequence ID" value="MBV4487362.1"/>
    <property type="molecule type" value="Genomic_DNA"/>
</dbReference>
<evidence type="ECO:0000313" key="4">
    <source>
        <dbReference type="Proteomes" id="UP000648816"/>
    </source>
</evidence>
<dbReference type="AlphaFoldDB" id="A0A923F6S3"/>
<accession>A0A923F6S3</accession>
<evidence type="ECO:0000313" key="2">
    <source>
        <dbReference type="EMBL" id="MBC3343182.1"/>
    </source>
</evidence>
<dbReference type="RefSeq" id="WP_186532756.1">
    <property type="nucleotide sequence ID" value="NZ_JABWQP020000008.1"/>
</dbReference>
<gene>
    <name evidence="3" type="ORF">HU727_017390</name>
    <name evidence="2" type="ORF">HU727_16215</name>
</gene>
<feature type="region of interest" description="Disordered" evidence="1">
    <location>
        <begin position="120"/>
        <end position="139"/>
    </location>
</feature>